<feature type="region of interest" description="Disordered" evidence="2">
    <location>
        <begin position="218"/>
        <end position="402"/>
    </location>
</feature>
<feature type="compositionally biased region" description="Low complexity" evidence="2">
    <location>
        <begin position="600"/>
        <end position="612"/>
    </location>
</feature>
<evidence type="ECO:0000256" key="1">
    <source>
        <dbReference type="SAM" id="Coils"/>
    </source>
</evidence>
<dbReference type="EMBL" id="BLXT01008083">
    <property type="protein sequence ID" value="GFO45844.1"/>
    <property type="molecule type" value="Genomic_DNA"/>
</dbReference>
<feature type="region of interest" description="Disordered" evidence="2">
    <location>
        <begin position="462"/>
        <end position="484"/>
    </location>
</feature>
<feature type="compositionally biased region" description="Pro residues" evidence="2">
    <location>
        <begin position="320"/>
        <end position="332"/>
    </location>
</feature>
<protein>
    <submittedName>
        <fullName evidence="3">Uncharacterized protein</fullName>
    </submittedName>
</protein>
<feature type="coiled-coil region" evidence="1">
    <location>
        <begin position="101"/>
        <end position="139"/>
    </location>
</feature>
<accession>A0AAV4DNV7</accession>
<dbReference type="Proteomes" id="UP000735302">
    <property type="component" value="Unassembled WGS sequence"/>
</dbReference>
<dbReference type="AlphaFoldDB" id="A0AAV4DNV7"/>
<feature type="compositionally biased region" description="Low complexity" evidence="2">
    <location>
        <begin position="140"/>
        <end position="191"/>
    </location>
</feature>
<sequence>MATQLTDNSDIRNALAGIYRHFQTLDKAHLFDAVIAEEASPRPAQQAGSSAQQAVRPAQENQALKRYVTKIPCNASDISGTPMNVAVQTDTIYDNKTYERLKTAEEDSVKLKTEFTEFKKEMRERLESLEKLVHDLQERTSSINSSSAGTISTSSQNDFSNSRSDNSSGSNTSATLMASESNNNNSNGYSSIHNGASTGRLSSFTEHIYEDPVVFDPDSLPRYRAPPPPGSAPSSTAGANTDPSRPQNTALVQQGQSLQGSTHQGNHQRGVLASSTPATPLSLGVSPSQPLSQLHSGASSSAGPRALPRSASMPAAGTAPSPPASSPPPRPFEIPNSQLEQMNSSAANSSSSSANSRQAEAGQERSRTAGVLRSASNPSPSHPPAVRPRVKPRLTSVGAPGLEKIVQSSELSGSSEGDPEQHEAGTVAIRGIKTRPGLDINTGESDTLVIELISPFLSSRSPILADGKPNPEHTRGPTRHDTGVAGGSSVAVNTPVTNFQSGFGLDSGTSASVPSATSTNQGVPLTGARPLGIAARPTTVYPIHFAIESMTRFKAAAKKLHLQHLALELECCLRLQTKEKMLVNLVPTVLSGSAKTPQKSSASQQASSSSSSSSSSLSASAASAAASPLPSSSSSPVRAYVSVILTGRDVSDDKILDQGWVLNLYQSCHVVFNPKELFKAKGKIMLLVEIKLDDLGYSQC</sequence>
<keyword evidence="4" id="KW-1185">Reference proteome</keyword>
<feature type="region of interest" description="Disordered" evidence="2">
    <location>
        <begin position="592"/>
        <end position="612"/>
    </location>
</feature>
<evidence type="ECO:0000313" key="4">
    <source>
        <dbReference type="Proteomes" id="UP000735302"/>
    </source>
</evidence>
<organism evidence="3 4">
    <name type="scientific">Plakobranchus ocellatus</name>
    <dbReference type="NCBI Taxonomy" id="259542"/>
    <lineage>
        <taxon>Eukaryota</taxon>
        <taxon>Metazoa</taxon>
        <taxon>Spiralia</taxon>
        <taxon>Lophotrochozoa</taxon>
        <taxon>Mollusca</taxon>
        <taxon>Gastropoda</taxon>
        <taxon>Heterobranchia</taxon>
        <taxon>Euthyneura</taxon>
        <taxon>Panpulmonata</taxon>
        <taxon>Sacoglossa</taxon>
        <taxon>Placobranchoidea</taxon>
        <taxon>Plakobranchidae</taxon>
        <taxon>Plakobranchus</taxon>
    </lineage>
</organism>
<gene>
    <name evidence="3" type="ORF">PoB_007234900</name>
</gene>
<feature type="compositionally biased region" description="Low complexity" evidence="2">
    <location>
        <begin position="343"/>
        <end position="356"/>
    </location>
</feature>
<comment type="caution">
    <text evidence="3">The sequence shown here is derived from an EMBL/GenBank/DDBJ whole genome shotgun (WGS) entry which is preliminary data.</text>
</comment>
<keyword evidence="1" id="KW-0175">Coiled coil</keyword>
<proteinExistence type="predicted"/>
<name>A0AAV4DNV7_9GAST</name>
<feature type="compositionally biased region" description="Polar residues" evidence="2">
    <location>
        <begin position="241"/>
        <end position="302"/>
    </location>
</feature>
<feature type="compositionally biased region" description="Low complexity" evidence="2">
    <location>
        <begin position="310"/>
        <end position="319"/>
    </location>
</feature>
<evidence type="ECO:0000313" key="3">
    <source>
        <dbReference type="EMBL" id="GFO45844.1"/>
    </source>
</evidence>
<evidence type="ECO:0000256" key="2">
    <source>
        <dbReference type="SAM" id="MobiDB-lite"/>
    </source>
</evidence>
<reference evidence="3 4" key="1">
    <citation type="journal article" date="2021" name="Elife">
        <title>Chloroplast acquisition without the gene transfer in kleptoplastic sea slugs, Plakobranchus ocellatus.</title>
        <authorList>
            <person name="Maeda T."/>
            <person name="Takahashi S."/>
            <person name="Yoshida T."/>
            <person name="Shimamura S."/>
            <person name="Takaki Y."/>
            <person name="Nagai Y."/>
            <person name="Toyoda A."/>
            <person name="Suzuki Y."/>
            <person name="Arimoto A."/>
            <person name="Ishii H."/>
            <person name="Satoh N."/>
            <person name="Nishiyama T."/>
            <person name="Hasebe M."/>
            <person name="Maruyama T."/>
            <person name="Minagawa J."/>
            <person name="Obokata J."/>
            <person name="Shigenobu S."/>
        </authorList>
    </citation>
    <scope>NUCLEOTIDE SEQUENCE [LARGE SCALE GENOMIC DNA]</scope>
</reference>
<feature type="region of interest" description="Disordered" evidence="2">
    <location>
        <begin position="139"/>
        <end position="191"/>
    </location>
</feature>
<feature type="compositionally biased region" description="Basic and acidic residues" evidence="2">
    <location>
        <begin position="469"/>
        <end position="482"/>
    </location>
</feature>